<accession>A0A108UCV5</accession>
<evidence type="ECO:0000256" key="1">
    <source>
        <dbReference type="SAM" id="MobiDB-lite"/>
    </source>
</evidence>
<evidence type="ECO:0000313" key="3">
    <source>
        <dbReference type="Proteomes" id="UP000023435"/>
    </source>
</evidence>
<evidence type="ECO:0000313" key="2">
    <source>
        <dbReference type="EMBL" id="KWS06839.1"/>
    </source>
</evidence>
<feature type="region of interest" description="Disordered" evidence="1">
    <location>
        <begin position="36"/>
        <end position="57"/>
    </location>
</feature>
<gene>
    <name evidence="2" type="ORF">AZ78_4397</name>
</gene>
<dbReference type="Proteomes" id="UP000023435">
    <property type="component" value="Unassembled WGS sequence"/>
</dbReference>
<keyword evidence="3" id="KW-1185">Reference proteome</keyword>
<dbReference type="EMBL" id="JAJA02000001">
    <property type="protein sequence ID" value="KWS06839.1"/>
    <property type="molecule type" value="Genomic_DNA"/>
</dbReference>
<name>A0A108UCV5_9GAMM</name>
<reference evidence="2 3" key="1">
    <citation type="journal article" date="2014" name="Genome Announc.">
        <title>Draft Genome Sequence of Lysobacter capsici AZ78, a Bacterium Antagonistic to Plant-Pathogenic Oomycetes.</title>
        <authorList>
            <person name="Puopolo G."/>
            <person name="Sonego P."/>
            <person name="Engelen K."/>
            <person name="Pertot I."/>
        </authorList>
    </citation>
    <scope>NUCLEOTIDE SEQUENCE [LARGE SCALE GENOMIC DNA]</scope>
    <source>
        <strain evidence="2 3">AZ78</strain>
    </source>
</reference>
<sequence>MHGGSPCERGRNASGAFWISSPSAWPHDVDATAAMACSGAARRSSRRAMPNPQRGQK</sequence>
<comment type="caution">
    <text evidence="2">The sequence shown here is derived from an EMBL/GenBank/DDBJ whole genome shotgun (WGS) entry which is preliminary data.</text>
</comment>
<dbReference type="AlphaFoldDB" id="A0A108UCV5"/>
<proteinExistence type="predicted"/>
<protein>
    <submittedName>
        <fullName evidence="2">Uncharacterized protein</fullName>
    </submittedName>
</protein>
<organism evidence="2 3">
    <name type="scientific">Lysobacter capsici AZ78</name>
    <dbReference type="NCBI Taxonomy" id="1444315"/>
    <lineage>
        <taxon>Bacteria</taxon>
        <taxon>Pseudomonadati</taxon>
        <taxon>Pseudomonadota</taxon>
        <taxon>Gammaproteobacteria</taxon>
        <taxon>Lysobacterales</taxon>
        <taxon>Lysobacteraceae</taxon>
        <taxon>Lysobacter</taxon>
    </lineage>
</organism>